<dbReference type="EMBL" id="CVQH01000001">
    <property type="protein sequence ID" value="CRJ79658.1"/>
    <property type="molecule type" value="Genomic_DNA"/>
</dbReference>
<evidence type="ECO:0000256" key="1">
    <source>
        <dbReference type="SAM" id="MobiDB-lite"/>
    </source>
</evidence>
<feature type="compositionally biased region" description="Gly residues" evidence="1">
    <location>
        <begin position="273"/>
        <end position="290"/>
    </location>
</feature>
<feature type="compositionally biased region" description="Acidic residues" evidence="1">
    <location>
        <begin position="251"/>
        <end position="260"/>
    </location>
</feature>
<reference evidence="2 3" key="1">
    <citation type="submission" date="2015-05" db="EMBL/GenBank/DDBJ databases">
        <authorList>
            <person name="Wang D.B."/>
            <person name="Wang M."/>
        </authorList>
    </citation>
    <scope>NUCLEOTIDE SEQUENCE [LARGE SCALE GENOMIC DNA]</scope>
    <source>
        <strain evidence="2">VL1</strain>
    </source>
</reference>
<evidence type="ECO:0000313" key="3">
    <source>
        <dbReference type="Proteomes" id="UP000044602"/>
    </source>
</evidence>
<protein>
    <submittedName>
        <fullName evidence="2">Uncharacterized protein</fullName>
    </submittedName>
</protein>
<dbReference type="AlphaFoldDB" id="A0A0G4KC87"/>
<name>A0A0G4KC87_VERLO</name>
<organism evidence="2 3">
    <name type="scientific">Verticillium longisporum</name>
    <name type="common">Verticillium dahliae var. longisporum</name>
    <dbReference type="NCBI Taxonomy" id="100787"/>
    <lineage>
        <taxon>Eukaryota</taxon>
        <taxon>Fungi</taxon>
        <taxon>Dikarya</taxon>
        <taxon>Ascomycota</taxon>
        <taxon>Pezizomycotina</taxon>
        <taxon>Sordariomycetes</taxon>
        <taxon>Hypocreomycetidae</taxon>
        <taxon>Glomerellales</taxon>
        <taxon>Plectosphaerellaceae</taxon>
        <taxon>Verticillium</taxon>
    </lineage>
</organism>
<gene>
    <name evidence="2" type="ORF">BN1708_000067</name>
</gene>
<keyword evidence="3" id="KW-1185">Reference proteome</keyword>
<dbReference type="Proteomes" id="UP000044602">
    <property type="component" value="Unassembled WGS sequence"/>
</dbReference>
<accession>A0A0G4KC87</accession>
<sequence length="299" mass="30259">MNIPDGVMNISRPDRLSNRLLPCLGILADALLPKLVKVNALVAEQVANLLGRIDLALGPEAARLGRLVLHNLDPAEEQVLLADGGEGVAKRKDLLAAGVDVNVDMNVGLLRGVLPGLRQGHPAVLDVVDEDDGAEGVEGHLLAVDQGVRRHHGLPVEVPLAVHGQVARLLVLQHGRRGLADEGQQGGARLGALEDVGAVAVAVAVAVSELAVPVAAAAHVDLLVAEADAAAPPQRVAVGAAEGELDGPRPDEDDEDEVEGEGGAAPGDLPGDLGPGGRGGGKGRLVGGGAEARLGEAPV</sequence>
<evidence type="ECO:0000313" key="2">
    <source>
        <dbReference type="EMBL" id="CRJ79658.1"/>
    </source>
</evidence>
<feature type="region of interest" description="Disordered" evidence="1">
    <location>
        <begin position="241"/>
        <end position="299"/>
    </location>
</feature>
<proteinExistence type="predicted"/>
<feature type="non-terminal residue" evidence="2">
    <location>
        <position position="299"/>
    </location>
</feature>